<keyword evidence="4" id="KW-1185">Reference proteome</keyword>
<feature type="transmembrane region" description="Helical" evidence="2">
    <location>
        <begin position="546"/>
        <end position="567"/>
    </location>
</feature>
<feature type="transmembrane region" description="Helical" evidence="2">
    <location>
        <begin position="192"/>
        <end position="216"/>
    </location>
</feature>
<dbReference type="KEGG" id="phet:94289260"/>
<feature type="transmembrane region" description="Helical" evidence="2">
    <location>
        <begin position="153"/>
        <end position="172"/>
    </location>
</feature>
<feature type="transmembrane region" description="Helical" evidence="2">
    <location>
        <begin position="416"/>
        <end position="437"/>
    </location>
</feature>
<organism evidence="3 4">
    <name type="scientific">Porcisia hertigi</name>
    <dbReference type="NCBI Taxonomy" id="2761500"/>
    <lineage>
        <taxon>Eukaryota</taxon>
        <taxon>Discoba</taxon>
        <taxon>Euglenozoa</taxon>
        <taxon>Kinetoplastea</taxon>
        <taxon>Metakinetoplastina</taxon>
        <taxon>Trypanosomatida</taxon>
        <taxon>Trypanosomatidae</taxon>
        <taxon>Leishmaniinae</taxon>
        <taxon>Porcisia</taxon>
    </lineage>
</organism>
<feature type="transmembrane region" description="Helical" evidence="2">
    <location>
        <begin position="443"/>
        <end position="460"/>
    </location>
</feature>
<dbReference type="EMBL" id="JAFJZO010000030">
    <property type="protein sequence ID" value="KAG5498873.1"/>
    <property type="molecule type" value="Genomic_DNA"/>
</dbReference>
<keyword evidence="2" id="KW-0472">Membrane</keyword>
<accession>A0A836IEE6</accession>
<dbReference type="OrthoDB" id="276840at2759"/>
<gene>
    <name evidence="3" type="ORF">JKF63_03162</name>
</gene>
<feature type="region of interest" description="Disordered" evidence="1">
    <location>
        <begin position="1"/>
        <end position="39"/>
    </location>
</feature>
<comment type="caution">
    <text evidence="3">The sequence shown here is derived from an EMBL/GenBank/DDBJ whole genome shotgun (WGS) entry which is preliminary data.</text>
</comment>
<keyword evidence="2" id="KW-1133">Transmembrane helix</keyword>
<feature type="transmembrane region" description="Helical" evidence="2">
    <location>
        <begin position="244"/>
        <end position="264"/>
    </location>
</feature>
<proteinExistence type="predicted"/>
<reference evidence="3 4" key="1">
    <citation type="submission" date="2021-02" db="EMBL/GenBank/DDBJ databases">
        <title>Porcisia hertigi Genome sequencing and assembly.</title>
        <authorList>
            <person name="Almutairi H."/>
            <person name="Gatherer D."/>
        </authorList>
    </citation>
    <scope>NUCLEOTIDE SEQUENCE [LARGE SCALE GENOMIC DNA]</scope>
    <source>
        <strain evidence="3 4">C119</strain>
    </source>
</reference>
<name>A0A836IEE6_9TRYP</name>
<sequence length="857" mass="96697">MSSTRRCVGAAEGSHLLNRSRQEETSYETSNGNAYTPEVVTDPNAFPTEQTPAELETAATQSNGQDYLNYYDPSSYQNFYYQDGDGNYYYYTDPQQYESNEVLRDLNVNVPLTPENLVRSYEYESYDPPTYNWFVDIVVDTFISKPYRVYLTLLLYCAAVFMGVLGLDYTFAILYRLFSPPDPIANKDMQPFAYLAMFFYFSFVMVTVFCALMDMLRNLWVLKRSDTVFWGMSHKFISKCKPPYLVYLVIIFLTVFMPVLWAIIETPVKGQSLVFVAQRYANIAVLVATFLVVICYVWFYWKALVYKWSAINKRAECDDLEMRRYANKRHSEKAKKVHWYYASTVLEEFGMDRDTLLYNSVVVTVGCVPLFALYAAQTLSTRSSPPSVVWPAIASLGLTCIYIFSWMTVLRRKSQWATYASFALIAVLLVLGIIGGGISHSPAAAGIVFAFFLVSHCMVARKRKHVLTKKELGAALRVPYDARADEKKEQKRRIDTYLFCCRNLILDYLRCFDVKKLCGYRHPDVVEAERRLMISRIALRTDQKALLVWWVIVMLAVAFTVALSNGIQYRFTTPIAVSTNTPVMGRTPFAPLCERVFNANGDAPLRMLDLGFLAALSYTFGTDGDTDFATWFASKPSLVRMHPVALPSTLNSATDGTNISFSDYVDLSSKYHVITLNSNSRGLSLFRDLDDWGESIALQVAGTIAPLTTIWDEKSRAAFVQKAGFLKKGFPPSVALDNVKGYIAELRRTNVPGDILIVGDQFNGGYAKILAAELNLPFVAFNPPGTKYMNVFLTNGVQLSSVRGLWSYVDSLEDTVNTAYYPCDSNLSSNRCGRISTVLSYLLETCGDATGRSMNQA</sequence>
<protein>
    <submittedName>
        <fullName evidence="3">Uncharacterized protein</fullName>
    </submittedName>
</protein>
<keyword evidence="2" id="KW-0812">Transmembrane</keyword>
<feature type="transmembrane region" description="Helical" evidence="2">
    <location>
        <begin position="356"/>
        <end position="376"/>
    </location>
</feature>
<feature type="transmembrane region" description="Helical" evidence="2">
    <location>
        <begin position="280"/>
        <end position="301"/>
    </location>
</feature>
<evidence type="ECO:0000256" key="2">
    <source>
        <dbReference type="SAM" id="Phobius"/>
    </source>
</evidence>
<feature type="transmembrane region" description="Helical" evidence="2">
    <location>
        <begin position="388"/>
        <end position="409"/>
    </location>
</feature>
<evidence type="ECO:0000313" key="3">
    <source>
        <dbReference type="EMBL" id="KAG5498873.1"/>
    </source>
</evidence>
<dbReference type="RefSeq" id="XP_067755627.1">
    <property type="nucleotide sequence ID" value="XM_067899183.1"/>
</dbReference>
<dbReference type="AlphaFoldDB" id="A0A836IEE6"/>
<evidence type="ECO:0000256" key="1">
    <source>
        <dbReference type="SAM" id="MobiDB-lite"/>
    </source>
</evidence>
<dbReference type="GeneID" id="94289260"/>
<dbReference type="Proteomes" id="UP000674318">
    <property type="component" value="Unassembled WGS sequence"/>
</dbReference>
<evidence type="ECO:0000313" key="4">
    <source>
        <dbReference type="Proteomes" id="UP000674318"/>
    </source>
</evidence>